<reference evidence="2 3" key="1">
    <citation type="submission" date="2018-05" db="EMBL/GenBank/DDBJ databases">
        <title>The draft genome of strain NS-104.</title>
        <authorList>
            <person name="Hang P."/>
            <person name="Jiang J."/>
        </authorList>
    </citation>
    <scope>NUCLEOTIDE SEQUENCE [LARGE SCALE GENOMIC DNA]</scope>
    <source>
        <strain evidence="2 3">NS-104</strain>
    </source>
</reference>
<feature type="chain" id="PRO_5015643358" description="DUF945 domain-containing protein" evidence="1">
    <location>
        <begin position="24"/>
        <end position="485"/>
    </location>
</feature>
<sequence>MQLKTIAATGFAVTSLFVVPMQAAEIDAKGAAELRSSLTHYLPEKLANSDFITVQPASRRYEIVVDFSKLIEADAPPDTTIEGLKPMSMFAEPADGGLWTIESGGRLDVKVRAKVADVFNDFRYSIGNYSYAGLFDPAITYFRNGEFKAKDLKLNVTKGGEQVDATFGDMVYVVDTAEGAGGTADIKVNGSLNAFYEKVVTAGAPPVELHADSLVFDAGIKGMLMTELRDLVVFVLDHVKKDELAADEQARLKDLIRKALPLMSSLDETITLNNLRVTTPQGDFSMKSLDYGLQMTGLTNATRFGVSVKAREPSVSSAAVPAAFLSLLPKETEFSFSMPDMNLGGFLNAALDQADLSRGEALSEEQSAELAKMIFPDGKVTVNFDRVAARSDAYDVEMTGQMKTYPDDSKRVSMQATILARDYDKTIAYFQEAAKAEPQFNQFSFGLMMIKGFAKADPDGRQRWDIAVAEDGSVEVNGQKIKGAD</sequence>
<protein>
    <recommendedName>
        <fullName evidence="4">DUF945 domain-containing protein</fullName>
    </recommendedName>
</protein>
<organism evidence="2 3">
    <name type="scientific">Metarhizobium album</name>
    <dbReference type="NCBI Taxonomy" id="2182425"/>
    <lineage>
        <taxon>Bacteria</taxon>
        <taxon>Pseudomonadati</taxon>
        <taxon>Pseudomonadota</taxon>
        <taxon>Alphaproteobacteria</taxon>
        <taxon>Hyphomicrobiales</taxon>
        <taxon>Rhizobiaceae</taxon>
        <taxon>Metarhizobium</taxon>
    </lineage>
</organism>
<keyword evidence="3" id="KW-1185">Reference proteome</keyword>
<dbReference type="AlphaFoldDB" id="A0A2U2DHA4"/>
<evidence type="ECO:0000313" key="3">
    <source>
        <dbReference type="Proteomes" id="UP000245252"/>
    </source>
</evidence>
<name>A0A2U2DHA4_9HYPH</name>
<dbReference type="Proteomes" id="UP000245252">
    <property type="component" value="Unassembled WGS sequence"/>
</dbReference>
<feature type="signal peptide" evidence="1">
    <location>
        <begin position="1"/>
        <end position="23"/>
    </location>
</feature>
<evidence type="ECO:0000256" key="1">
    <source>
        <dbReference type="SAM" id="SignalP"/>
    </source>
</evidence>
<dbReference type="OrthoDB" id="8301995at2"/>
<dbReference type="EMBL" id="QFBC01000022">
    <property type="protein sequence ID" value="PWE52648.1"/>
    <property type="molecule type" value="Genomic_DNA"/>
</dbReference>
<proteinExistence type="predicted"/>
<keyword evidence="1" id="KW-0732">Signal</keyword>
<comment type="caution">
    <text evidence="2">The sequence shown here is derived from an EMBL/GenBank/DDBJ whole genome shotgun (WGS) entry which is preliminary data.</text>
</comment>
<evidence type="ECO:0008006" key="4">
    <source>
        <dbReference type="Google" id="ProtNLM"/>
    </source>
</evidence>
<accession>A0A2U2DHA4</accession>
<evidence type="ECO:0000313" key="2">
    <source>
        <dbReference type="EMBL" id="PWE52648.1"/>
    </source>
</evidence>
<gene>
    <name evidence="2" type="ORF">DEM27_29960</name>
</gene>
<dbReference type="RefSeq" id="WP_109461921.1">
    <property type="nucleotide sequence ID" value="NZ_QFBC01000022.1"/>
</dbReference>